<keyword evidence="2" id="KW-1185">Reference proteome</keyword>
<dbReference type="EMBL" id="JBIRUQ010000003">
    <property type="protein sequence ID" value="MFI1462259.1"/>
    <property type="molecule type" value="Genomic_DNA"/>
</dbReference>
<organism evidence="1 2">
    <name type="scientific">Nocardia carnea</name>
    <dbReference type="NCBI Taxonomy" id="37328"/>
    <lineage>
        <taxon>Bacteria</taxon>
        <taxon>Bacillati</taxon>
        <taxon>Actinomycetota</taxon>
        <taxon>Actinomycetes</taxon>
        <taxon>Mycobacteriales</taxon>
        <taxon>Nocardiaceae</taxon>
        <taxon>Nocardia</taxon>
    </lineage>
</organism>
<evidence type="ECO:0000313" key="1">
    <source>
        <dbReference type="EMBL" id="MFI1462259.1"/>
    </source>
</evidence>
<protein>
    <submittedName>
        <fullName evidence="1">Uncharacterized protein</fullName>
    </submittedName>
</protein>
<reference evidence="1 2" key="1">
    <citation type="submission" date="2024-10" db="EMBL/GenBank/DDBJ databases">
        <title>The Natural Products Discovery Center: Release of the First 8490 Sequenced Strains for Exploring Actinobacteria Biosynthetic Diversity.</title>
        <authorList>
            <person name="Kalkreuter E."/>
            <person name="Kautsar S.A."/>
            <person name="Yang D."/>
            <person name="Bader C.D."/>
            <person name="Teijaro C.N."/>
            <person name="Fluegel L."/>
            <person name="Davis C.M."/>
            <person name="Simpson J.R."/>
            <person name="Lauterbach L."/>
            <person name="Steele A.D."/>
            <person name="Gui C."/>
            <person name="Meng S."/>
            <person name="Li G."/>
            <person name="Viehrig K."/>
            <person name="Ye F."/>
            <person name="Su P."/>
            <person name="Kiefer A.F."/>
            <person name="Nichols A."/>
            <person name="Cepeda A.J."/>
            <person name="Yan W."/>
            <person name="Fan B."/>
            <person name="Jiang Y."/>
            <person name="Adhikari A."/>
            <person name="Zheng C.-J."/>
            <person name="Schuster L."/>
            <person name="Cowan T.M."/>
            <person name="Smanski M.J."/>
            <person name="Chevrette M.G."/>
            <person name="De Carvalho L.P.S."/>
            <person name="Shen B."/>
        </authorList>
    </citation>
    <scope>NUCLEOTIDE SEQUENCE [LARGE SCALE GENOMIC DNA]</scope>
    <source>
        <strain evidence="1 2">NPDC020568</strain>
    </source>
</reference>
<sequence>MTKQIEVIGRPAGSGASVGSLCQDAGVGDFFERIVDLDVTSADASALAEQMVDWMVSRGWLLRETSRDAMYSLQVDEGYVPGPDWSQITQEWGADWIPAPVAVIVGRHDHYAGQGCIEPASAVCPRCETSTVIIDYPQEWEADPAVWQPFSDAIEAWKHTGAAAVTCPSCAISSSVTTWQWDDGFALGALAFDFWGWPPLAEEFITEFAARLGHRIEHHTGKF</sequence>
<dbReference type="Proteomes" id="UP001611263">
    <property type="component" value="Unassembled WGS sequence"/>
</dbReference>
<dbReference type="GeneID" id="93505676"/>
<evidence type="ECO:0000313" key="2">
    <source>
        <dbReference type="Proteomes" id="UP001611263"/>
    </source>
</evidence>
<proteinExistence type="predicted"/>
<accession>A0ABW7TRP8</accession>
<name>A0ABW7TRP8_9NOCA</name>
<comment type="caution">
    <text evidence="1">The sequence shown here is derived from an EMBL/GenBank/DDBJ whole genome shotgun (WGS) entry which is preliminary data.</text>
</comment>
<dbReference type="RefSeq" id="WP_231508267.1">
    <property type="nucleotide sequence ID" value="NZ_JBIRUQ010000003.1"/>
</dbReference>
<gene>
    <name evidence="1" type="ORF">ACH4WX_16210</name>
</gene>